<dbReference type="InterPro" id="IPR008978">
    <property type="entry name" value="HSP20-like_chaperone"/>
</dbReference>
<accession>A0A7G9YX88</accession>
<evidence type="ECO:0000256" key="2">
    <source>
        <dbReference type="RuleBase" id="RU003616"/>
    </source>
</evidence>
<dbReference type="InterPro" id="IPR002068">
    <property type="entry name" value="A-crystallin/Hsp20_dom"/>
</dbReference>
<evidence type="ECO:0000313" key="4">
    <source>
        <dbReference type="EMBL" id="QNO52622.1"/>
    </source>
</evidence>
<dbReference type="Gene3D" id="2.60.40.790">
    <property type="match status" value="1"/>
</dbReference>
<name>A0A7G9YX88_9EURY</name>
<organism evidence="4">
    <name type="scientific">Candidatus Methanophagaceae archaeon ANME-1 ERB6</name>
    <dbReference type="NCBI Taxonomy" id="2759912"/>
    <lineage>
        <taxon>Archaea</taxon>
        <taxon>Methanobacteriati</taxon>
        <taxon>Methanobacteriota</taxon>
        <taxon>Stenosarchaea group</taxon>
        <taxon>Methanomicrobia</taxon>
        <taxon>Candidatus Methanophagales</taxon>
        <taxon>Candidatus Methanophagaceae</taxon>
    </lineage>
</organism>
<protein>
    <recommendedName>
        <fullName evidence="3">SHSP domain-containing protein</fullName>
    </recommendedName>
</protein>
<proteinExistence type="inferred from homology"/>
<dbReference type="AlphaFoldDB" id="A0A7G9YX88"/>
<gene>
    <name evidence="4" type="ORF">MBLPMMNE_00029</name>
</gene>
<feature type="domain" description="SHSP" evidence="3">
    <location>
        <begin position="123"/>
        <end position="218"/>
    </location>
</feature>
<dbReference type="Pfam" id="PF00011">
    <property type="entry name" value="HSP20"/>
    <property type="match status" value="1"/>
</dbReference>
<evidence type="ECO:0000256" key="1">
    <source>
        <dbReference type="PROSITE-ProRule" id="PRU00285"/>
    </source>
</evidence>
<reference evidence="4" key="1">
    <citation type="submission" date="2020-06" db="EMBL/GenBank/DDBJ databases">
        <title>Unique genomic features of the anaerobic methanotrophic archaea.</title>
        <authorList>
            <person name="Chadwick G.L."/>
            <person name="Skennerton C.T."/>
            <person name="Laso-Perez R."/>
            <person name="Leu A.O."/>
            <person name="Speth D.R."/>
            <person name="Yu H."/>
            <person name="Morgan-Lang C."/>
            <person name="Hatzenpichler R."/>
            <person name="Goudeau D."/>
            <person name="Malmstrom R."/>
            <person name="Brazelton W.J."/>
            <person name="Woyke T."/>
            <person name="Hallam S.J."/>
            <person name="Tyson G.W."/>
            <person name="Wegener G."/>
            <person name="Boetius A."/>
            <person name="Orphan V."/>
        </authorList>
    </citation>
    <scope>NUCLEOTIDE SEQUENCE</scope>
</reference>
<evidence type="ECO:0000259" key="3">
    <source>
        <dbReference type="PROSITE" id="PS01031"/>
    </source>
</evidence>
<dbReference type="SUPFAM" id="SSF49764">
    <property type="entry name" value="HSP20-like chaperones"/>
    <property type="match status" value="1"/>
</dbReference>
<dbReference type="EMBL" id="MT631515">
    <property type="protein sequence ID" value="QNO52622.1"/>
    <property type="molecule type" value="Genomic_DNA"/>
</dbReference>
<dbReference type="PROSITE" id="PS01031">
    <property type="entry name" value="SHSP"/>
    <property type="match status" value="1"/>
</dbReference>
<dbReference type="NCBIfam" id="NF041800">
    <property type="entry name" value="Hsp20"/>
    <property type="match status" value="1"/>
</dbReference>
<dbReference type="CDD" id="cd06464">
    <property type="entry name" value="ACD_sHsps-like"/>
    <property type="match status" value="1"/>
</dbReference>
<sequence>MAERRRRPSIFDLMEKYMEQMFDEARRVPRALPFEEELARRRRKEPEDVEDWLRDPFEDMTRRLEEELPEEYKDFVTEEETPEGKVRRYGPFIYGFSYTKEPGKEPEIKEFGNIRPSYRRIEPVPGGEREPLIDVMEQKNSYEVVAELPGVEKKDIKLHATEDSLEIRTENEKKFSKEIPFDMPVKPETAKATYKNGVLSVKITKKEGEKKKTTISLD</sequence>
<comment type="similarity">
    <text evidence="1 2">Belongs to the small heat shock protein (HSP20) family.</text>
</comment>